<name>A0A6H9Z321_9ACTN</name>
<dbReference type="SUPFAM" id="SSF46785">
    <property type="entry name" value="Winged helix' DNA-binding domain"/>
    <property type="match status" value="1"/>
</dbReference>
<gene>
    <name evidence="2" type="ORF">F8566_01910</name>
</gene>
<dbReference type="EMBL" id="WBMT01000001">
    <property type="protein sequence ID" value="KAB2352462.1"/>
    <property type="molecule type" value="Genomic_DNA"/>
</dbReference>
<dbReference type="InterPro" id="IPR036388">
    <property type="entry name" value="WH-like_DNA-bd_sf"/>
</dbReference>
<accession>A0A6H9Z321</accession>
<dbReference type="Proteomes" id="UP000468735">
    <property type="component" value="Unassembled WGS sequence"/>
</dbReference>
<dbReference type="OrthoDB" id="8225825at2"/>
<reference evidence="2 3" key="1">
    <citation type="submission" date="2019-09" db="EMBL/GenBank/DDBJ databases">
        <title>Actinomadura physcomitrii sp. nov., a novel actinomycete isolated from moss [Physcomitrium sphaericum (Ludw) Fuernr].</title>
        <authorList>
            <person name="Zhuang X."/>
            <person name="Liu C."/>
        </authorList>
    </citation>
    <scope>NUCLEOTIDE SEQUENCE [LARGE SCALE GENOMIC DNA]</scope>
    <source>
        <strain evidence="2 3">HMC1</strain>
    </source>
</reference>
<dbReference type="PANTHER" id="PTHR33164">
    <property type="entry name" value="TRANSCRIPTIONAL REGULATOR, MARR FAMILY"/>
    <property type="match status" value="1"/>
</dbReference>
<dbReference type="InterPro" id="IPR036390">
    <property type="entry name" value="WH_DNA-bd_sf"/>
</dbReference>
<dbReference type="InterPro" id="IPR039422">
    <property type="entry name" value="MarR/SlyA-like"/>
</dbReference>
<dbReference type="Pfam" id="PF01047">
    <property type="entry name" value="MarR"/>
    <property type="match status" value="1"/>
</dbReference>
<dbReference type="PANTHER" id="PTHR33164:SF43">
    <property type="entry name" value="HTH-TYPE TRANSCRIPTIONAL REPRESSOR YETL"/>
    <property type="match status" value="1"/>
</dbReference>
<dbReference type="AlphaFoldDB" id="A0A6H9Z321"/>
<dbReference type="InterPro" id="IPR000835">
    <property type="entry name" value="HTH_MarR-typ"/>
</dbReference>
<keyword evidence="3" id="KW-1185">Reference proteome</keyword>
<dbReference type="PROSITE" id="PS50995">
    <property type="entry name" value="HTH_MARR_2"/>
    <property type="match status" value="1"/>
</dbReference>
<organism evidence="2 3">
    <name type="scientific">Actinomadura rudentiformis</name>
    <dbReference type="NCBI Taxonomy" id="359158"/>
    <lineage>
        <taxon>Bacteria</taxon>
        <taxon>Bacillati</taxon>
        <taxon>Actinomycetota</taxon>
        <taxon>Actinomycetes</taxon>
        <taxon>Streptosporangiales</taxon>
        <taxon>Thermomonosporaceae</taxon>
        <taxon>Actinomadura</taxon>
    </lineage>
</organism>
<evidence type="ECO:0000313" key="2">
    <source>
        <dbReference type="EMBL" id="KAB2352462.1"/>
    </source>
</evidence>
<sequence length="155" mass="16671">MVDFERADTLNGAIRTIALKHRARAAVKLAELGLHPGHEAVLFLLSAKGPQTQRQLAAGADCEPPSITLMVRKLEAAGLVSRAPAVQDARANVVRLTAEGEKVILRMKELWRELADETVASLTDTSADELITALTDLARGLQGRTPEDESAGRRA</sequence>
<feature type="domain" description="HTH marR-type" evidence="1">
    <location>
        <begin position="7"/>
        <end position="139"/>
    </location>
</feature>
<dbReference type="GO" id="GO:0003700">
    <property type="term" value="F:DNA-binding transcription factor activity"/>
    <property type="evidence" value="ECO:0007669"/>
    <property type="project" value="InterPro"/>
</dbReference>
<protein>
    <submittedName>
        <fullName evidence="2">Winged helix-turn-helix transcriptional regulator</fullName>
    </submittedName>
</protein>
<comment type="caution">
    <text evidence="2">The sequence shown here is derived from an EMBL/GenBank/DDBJ whole genome shotgun (WGS) entry which is preliminary data.</text>
</comment>
<dbReference type="GO" id="GO:0006950">
    <property type="term" value="P:response to stress"/>
    <property type="evidence" value="ECO:0007669"/>
    <property type="project" value="TreeGrafter"/>
</dbReference>
<evidence type="ECO:0000259" key="1">
    <source>
        <dbReference type="PROSITE" id="PS50995"/>
    </source>
</evidence>
<dbReference type="SMART" id="SM00347">
    <property type="entry name" value="HTH_MARR"/>
    <property type="match status" value="1"/>
</dbReference>
<dbReference type="Gene3D" id="1.10.10.10">
    <property type="entry name" value="Winged helix-like DNA-binding domain superfamily/Winged helix DNA-binding domain"/>
    <property type="match status" value="1"/>
</dbReference>
<evidence type="ECO:0000313" key="3">
    <source>
        <dbReference type="Proteomes" id="UP000468735"/>
    </source>
</evidence>
<proteinExistence type="predicted"/>